<dbReference type="EMBL" id="JAFIMR010000014">
    <property type="protein sequence ID" value="KAI1870131.1"/>
    <property type="molecule type" value="Genomic_DNA"/>
</dbReference>
<feature type="domain" description="Enoyl reductase (ER)" evidence="8">
    <location>
        <begin position="1"/>
        <end position="299"/>
    </location>
</feature>
<sequence>MLFDPNEALQSTKDTKPITMGHEASGLVVTAGSDVTGFKEGDPVGFICAEKSCFECYACKNVHNLWCEKGQQQMAGFACDGYFQEYATVDARNAMILPASLSPLDAAPLFCAGVTAYHAIDDLKLEPGKWVAVIGCGGLGHLGIQYAKAMGYNVIGLDIAQAALEEAEASGAEHVFNSMTDTDYVHKILDITSGGVHAAVNFTASGKAYAATPSIIRPCGILMAVGIPKEPILVNVFDIAMHRFQMRGSNNGTCYNMKQAIEFSAKHGIKPTTEIYRLEQLPEMVEKMTTHKARGRMAVHFD</sequence>
<dbReference type="AlphaFoldDB" id="A0A9P9WM98"/>
<dbReference type="PANTHER" id="PTHR42940">
    <property type="entry name" value="ALCOHOL DEHYDROGENASE 1-RELATED"/>
    <property type="match status" value="1"/>
</dbReference>
<dbReference type="InterPro" id="IPR011032">
    <property type="entry name" value="GroES-like_sf"/>
</dbReference>
<dbReference type="PROSITE" id="PS00059">
    <property type="entry name" value="ADH_ZINC"/>
    <property type="match status" value="1"/>
</dbReference>
<comment type="caution">
    <text evidence="9">The sequence shown here is derived from an EMBL/GenBank/DDBJ whole genome shotgun (WGS) entry which is preliminary data.</text>
</comment>
<dbReference type="InterPro" id="IPR002328">
    <property type="entry name" value="ADH_Zn_CS"/>
</dbReference>
<dbReference type="Pfam" id="PF08240">
    <property type="entry name" value="ADH_N"/>
    <property type="match status" value="1"/>
</dbReference>
<proteinExistence type="inferred from homology"/>
<dbReference type="SMART" id="SM00829">
    <property type="entry name" value="PKS_ER"/>
    <property type="match status" value="1"/>
</dbReference>
<dbReference type="SUPFAM" id="SSF51735">
    <property type="entry name" value="NAD(P)-binding Rossmann-fold domains"/>
    <property type="match status" value="1"/>
</dbReference>
<name>A0A9P9WM98_9PEZI</name>
<dbReference type="InterPro" id="IPR013154">
    <property type="entry name" value="ADH-like_N"/>
</dbReference>
<dbReference type="GO" id="GO:0008270">
    <property type="term" value="F:zinc ion binding"/>
    <property type="evidence" value="ECO:0007669"/>
    <property type="project" value="InterPro"/>
</dbReference>
<evidence type="ECO:0000256" key="2">
    <source>
        <dbReference type="ARBA" id="ARBA00008072"/>
    </source>
</evidence>
<comment type="cofactor">
    <cofactor evidence="1 7">
        <name>Zn(2+)</name>
        <dbReference type="ChEBI" id="CHEBI:29105"/>
    </cofactor>
</comment>
<dbReference type="Proteomes" id="UP000829685">
    <property type="component" value="Unassembled WGS sequence"/>
</dbReference>
<dbReference type="PANTHER" id="PTHR42940:SF8">
    <property type="entry name" value="VACUOLAR PROTEIN SORTING-ASSOCIATED PROTEIN 11"/>
    <property type="match status" value="1"/>
</dbReference>
<dbReference type="InterPro" id="IPR013149">
    <property type="entry name" value="ADH-like_C"/>
</dbReference>
<evidence type="ECO:0000256" key="6">
    <source>
        <dbReference type="ARBA" id="ARBA00023027"/>
    </source>
</evidence>
<evidence type="ECO:0000256" key="3">
    <source>
        <dbReference type="ARBA" id="ARBA00022723"/>
    </source>
</evidence>
<gene>
    <name evidence="9" type="ORF">JX265_006301</name>
</gene>
<keyword evidence="3 7" id="KW-0479">Metal-binding</keyword>
<evidence type="ECO:0000256" key="5">
    <source>
        <dbReference type="ARBA" id="ARBA00023002"/>
    </source>
</evidence>
<keyword evidence="10" id="KW-1185">Reference proteome</keyword>
<dbReference type="FunFam" id="3.40.50.720:FF:000039">
    <property type="entry name" value="Alcohol dehydrogenase AdhP"/>
    <property type="match status" value="1"/>
</dbReference>
<dbReference type="SUPFAM" id="SSF50129">
    <property type="entry name" value="GroES-like"/>
    <property type="match status" value="1"/>
</dbReference>
<evidence type="ECO:0000259" key="8">
    <source>
        <dbReference type="SMART" id="SM00829"/>
    </source>
</evidence>
<keyword evidence="5" id="KW-0560">Oxidoreductase</keyword>
<keyword evidence="4 7" id="KW-0862">Zinc</keyword>
<dbReference type="InterPro" id="IPR020843">
    <property type="entry name" value="ER"/>
</dbReference>
<dbReference type="Gene3D" id="3.40.50.720">
    <property type="entry name" value="NAD(P)-binding Rossmann-like Domain"/>
    <property type="match status" value="1"/>
</dbReference>
<dbReference type="Gene3D" id="3.90.180.10">
    <property type="entry name" value="Medium-chain alcohol dehydrogenases, catalytic domain"/>
    <property type="match status" value="1"/>
</dbReference>
<keyword evidence="6" id="KW-0520">NAD</keyword>
<evidence type="ECO:0000256" key="4">
    <source>
        <dbReference type="ARBA" id="ARBA00022833"/>
    </source>
</evidence>
<dbReference type="InterPro" id="IPR036291">
    <property type="entry name" value="NAD(P)-bd_dom_sf"/>
</dbReference>
<evidence type="ECO:0000256" key="1">
    <source>
        <dbReference type="ARBA" id="ARBA00001947"/>
    </source>
</evidence>
<accession>A0A9P9WM98</accession>
<dbReference type="Pfam" id="PF00107">
    <property type="entry name" value="ADH_zinc_N"/>
    <property type="match status" value="1"/>
</dbReference>
<evidence type="ECO:0000256" key="7">
    <source>
        <dbReference type="RuleBase" id="RU361277"/>
    </source>
</evidence>
<dbReference type="GO" id="GO:0004022">
    <property type="term" value="F:alcohol dehydrogenase (NAD+) activity"/>
    <property type="evidence" value="ECO:0007669"/>
    <property type="project" value="TreeGrafter"/>
</dbReference>
<protein>
    <recommendedName>
        <fullName evidence="8">Enoyl reductase (ER) domain-containing protein</fullName>
    </recommendedName>
</protein>
<organism evidence="9 10">
    <name type="scientific">Neoarthrinium moseri</name>
    <dbReference type="NCBI Taxonomy" id="1658444"/>
    <lineage>
        <taxon>Eukaryota</taxon>
        <taxon>Fungi</taxon>
        <taxon>Dikarya</taxon>
        <taxon>Ascomycota</taxon>
        <taxon>Pezizomycotina</taxon>
        <taxon>Sordariomycetes</taxon>
        <taxon>Xylariomycetidae</taxon>
        <taxon>Amphisphaeriales</taxon>
        <taxon>Apiosporaceae</taxon>
        <taxon>Neoarthrinium</taxon>
    </lineage>
</organism>
<dbReference type="GO" id="GO:0005737">
    <property type="term" value="C:cytoplasm"/>
    <property type="evidence" value="ECO:0007669"/>
    <property type="project" value="TreeGrafter"/>
</dbReference>
<reference evidence="9" key="1">
    <citation type="submission" date="2021-03" db="EMBL/GenBank/DDBJ databases">
        <title>Revisited historic fungal species revealed as producer of novel bioactive compounds through whole genome sequencing and comparative genomics.</title>
        <authorList>
            <person name="Vignolle G.A."/>
            <person name="Hochenegger N."/>
            <person name="Mach R.L."/>
            <person name="Mach-Aigner A.R."/>
            <person name="Javad Rahimi M."/>
            <person name="Salim K.A."/>
            <person name="Chan C.M."/>
            <person name="Lim L.B.L."/>
            <person name="Cai F."/>
            <person name="Druzhinina I.S."/>
            <person name="U'Ren J.M."/>
            <person name="Derntl C."/>
        </authorList>
    </citation>
    <scope>NUCLEOTIDE SEQUENCE</scope>
    <source>
        <strain evidence="9">TUCIM 5799</strain>
    </source>
</reference>
<comment type="similarity">
    <text evidence="2 7">Belongs to the zinc-containing alcohol dehydrogenase family.</text>
</comment>
<evidence type="ECO:0000313" key="9">
    <source>
        <dbReference type="EMBL" id="KAI1870131.1"/>
    </source>
</evidence>
<evidence type="ECO:0000313" key="10">
    <source>
        <dbReference type="Proteomes" id="UP000829685"/>
    </source>
</evidence>